<keyword evidence="3" id="KW-0732">Signal</keyword>
<gene>
    <name evidence="4" type="ORF">HYH02_005467</name>
</gene>
<accession>A0A835WKZ3</accession>
<feature type="compositionally biased region" description="Low complexity" evidence="1">
    <location>
        <begin position="133"/>
        <end position="164"/>
    </location>
</feature>
<keyword evidence="2" id="KW-0472">Membrane</keyword>
<organism evidence="4 5">
    <name type="scientific">Chlamydomonas schloesseri</name>
    <dbReference type="NCBI Taxonomy" id="2026947"/>
    <lineage>
        <taxon>Eukaryota</taxon>
        <taxon>Viridiplantae</taxon>
        <taxon>Chlorophyta</taxon>
        <taxon>core chlorophytes</taxon>
        <taxon>Chlorophyceae</taxon>
        <taxon>CS clade</taxon>
        <taxon>Chlamydomonadales</taxon>
        <taxon>Chlamydomonadaceae</taxon>
        <taxon>Chlamydomonas</taxon>
    </lineage>
</organism>
<dbReference type="EMBL" id="JAEHOD010000014">
    <property type="protein sequence ID" value="KAG2449312.1"/>
    <property type="molecule type" value="Genomic_DNA"/>
</dbReference>
<feature type="chain" id="PRO_5032646590" evidence="3">
    <location>
        <begin position="23"/>
        <end position="311"/>
    </location>
</feature>
<sequence length="311" mass="31702">MASAPALLLLLLPPLLRISLLASELLLAATHAKVLCCVGAPYPERYLASQRFGYFVWDLASVQASFLAAEPALLRRLLGSSQRTGSGGGGFAGHQQPSNGLAHQQECRPDGSNSSSTRLMSPAAPQPNSYGSAPAAHASADCAAHRPTGTAAATAPATNRPASTVGDSSYGAKLTPPSTPPGLCLPEPGIARAAAAIAAGAAGGSTSGGIGRGAAAGRFMAAMWRRLSLRGVAAAVAAGHAALHVFYIAAWDRPHARQVVAMSAVRSQRQRLARFPAAQVAWYCAGTGFDIGTHLLMAGALARVLLLGSQQ</sequence>
<evidence type="ECO:0000256" key="2">
    <source>
        <dbReference type="SAM" id="Phobius"/>
    </source>
</evidence>
<keyword evidence="2" id="KW-0812">Transmembrane</keyword>
<evidence type="ECO:0000256" key="3">
    <source>
        <dbReference type="SAM" id="SignalP"/>
    </source>
</evidence>
<protein>
    <submittedName>
        <fullName evidence="4">Uncharacterized protein</fullName>
    </submittedName>
</protein>
<proteinExistence type="predicted"/>
<feature type="signal peptide" evidence="3">
    <location>
        <begin position="1"/>
        <end position="22"/>
    </location>
</feature>
<dbReference type="Proteomes" id="UP000613740">
    <property type="component" value="Unassembled WGS sequence"/>
</dbReference>
<feature type="transmembrane region" description="Helical" evidence="2">
    <location>
        <begin position="280"/>
        <end position="306"/>
    </location>
</feature>
<reference evidence="4" key="1">
    <citation type="journal article" date="2020" name="bioRxiv">
        <title>Comparative genomics of Chlamydomonas.</title>
        <authorList>
            <person name="Craig R.J."/>
            <person name="Hasan A.R."/>
            <person name="Ness R.W."/>
            <person name="Keightley P.D."/>
        </authorList>
    </citation>
    <scope>NUCLEOTIDE SEQUENCE</scope>
    <source>
        <strain evidence="4">CCAP 11/173</strain>
    </source>
</reference>
<keyword evidence="2" id="KW-1133">Transmembrane helix</keyword>
<evidence type="ECO:0000313" key="4">
    <source>
        <dbReference type="EMBL" id="KAG2449312.1"/>
    </source>
</evidence>
<feature type="transmembrane region" description="Helical" evidence="2">
    <location>
        <begin position="227"/>
        <end position="250"/>
    </location>
</feature>
<name>A0A835WKZ3_9CHLO</name>
<feature type="region of interest" description="Disordered" evidence="1">
    <location>
        <begin position="84"/>
        <end position="179"/>
    </location>
</feature>
<dbReference type="OrthoDB" id="10638726at2759"/>
<comment type="caution">
    <text evidence="4">The sequence shown here is derived from an EMBL/GenBank/DDBJ whole genome shotgun (WGS) entry which is preliminary data.</text>
</comment>
<evidence type="ECO:0000256" key="1">
    <source>
        <dbReference type="SAM" id="MobiDB-lite"/>
    </source>
</evidence>
<dbReference type="AlphaFoldDB" id="A0A835WKZ3"/>
<keyword evidence="5" id="KW-1185">Reference proteome</keyword>
<evidence type="ECO:0000313" key="5">
    <source>
        <dbReference type="Proteomes" id="UP000613740"/>
    </source>
</evidence>